<dbReference type="GO" id="GO:0043565">
    <property type="term" value="F:sequence-specific DNA binding"/>
    <property type="evidence" value="ECO:0007669"/>
    <property type="project" value="InterPro"/>
</dbReference>
<comment type="caution">
    <text evidence="4">The sequence shown here is derived from an EMBL/GenBank/DDBJ whole genome shotgun (WGS) entry which is preliminary data.</text>
</comment>
<dbReference type="GO" id="GO:0003700">
    <property type="term" value="F:DNA-binding transcription factor activity"/>
    <property type="evidence" value="ECO:0007669"/>
    <property type="project" value="InterPro"/>
</dbReference>
<dbReference type="PANTHER" id="PTHR43130:SF3">
    <property type="entry name" value="HTH-TYPE TRANSCRIPTIONAL REGULATOR RV1931C"/>
    <property type="match status" value="1"/>
</dbReference>
<name>A0A2T0U5J9_9SPHI</name>
<gene>
    <name evidence="4" type="ORF">B0I27_104206</name>
</gene>
<feature type="domain" description="HTH araC/xylS-type" evidence="3">
    <location>
        <begin position="219"/>
        <end position="317"/>
    </location>
</feature>
<dbReference type="RefSeq" id="WP_106292774.1">
    <property type="nucleotide sequence ID" value="NZ_PVTH01000004.1"/>
</dbReference>
<reference evidence="4 5" key="1">
    <citation type="submission" date="2018-03" db="EMBL/GenBank/DDBJ databases">
        <title>Genomic Encyclopedia of Type Strains, Phase III (KMG-III): the genomes of soil and plant-associated and newly described type strains.</title>
        <authorList>
            <person name="Whitman W."/>
        </authorList>
    </citation>
    <scope>NUCLEOTIDE SEQUENCE [LARGE SCALE GENOMIC DNA]</scope>
    <source>
        <strain evidence="4 5">CGMCC 1.9313</strain>
    </source>
</reference>
<evidence type="ECO:0000313" key="5">
    <source>
        <dbReference type="Proteomes" id="UP000238034"/>
    </source>
</evidence>
<dbReference type="EMBL" id="PVTH01000004">
    <property type="protein sequence ID" value="PRY53196.1"/>
    <property type="molecule type" value="Genomic_DNA"/>
</dbReference>
<evidence type="ECO:0000313" key="4">
    <source>
        <dbReference type="EMBL" id="PRY53196.1"/>
    </source>
</evidence>
<evidence type="ECO:0000256" key="1">
    <source>
        <dbReference type="ARBA" id="ARBA00023015"/>
    </source>
</evidence>
<dbReference type="InterPro" id="IPR029062">
    <property type="entry name" value="Class_I_gatase-like"/>
</dbReference>
<dbReference type="SMART" id="SM00342">
    <property type="entry name" value="HTH_ARAC"/>
    <property type="match status" value="1"/>
</dbReference>
<dbReference type="Pfam" id="PF12833">
    <property type="entry name" value="HTH_18"/>
    <property type="match status" value="1"/>
</dbReference>
<keyword evidence="1" id="KW-0805">Transcription regulation</keyword>
<dbReference type="SUPFAM" id="SSF46689">
    <property type="entry name" value="Homeodomain-like"/>
    <property type="match status" value="2"/>
</dbReference>
<keyword evidence="2" id="KW-0804">Transcription</keyword>
<evidence type="ECO:0000256" key="2">
    <source>
        <dbReference type="ARBA" id="ARBA00023163"/>
    </source>
</evidence>
<keyword evidence="5" id="KW-1185">Reference proteome</keyword>
<proteinExistence type="predicted"/>
<dbReference type="InterPro" id="IPR009057">
    <property type="entry name" value="Homeodomain-like_sf"/>
</dbReference>
<dbReference type="InterPro" id="IPR052158">
    <property type="entry name" value="INH-QAR"/>
</dbReference>
<dbReference type="Gene3D" id="1.10.10.60">
    <property type="entry name" value="Homeodomain-like"/>
    <property type="match status" value="2"/>
</dbReference>
<dbReference type="AlphaFoldDB" id="A0A2T0U5J9"/>
<dbReference type="InterPro" id="IPR018060">
    <property type="entry name" value="HTH_AraC"/>
</dbReference>
<dbReference type="Gene3D" id="3.40.50.880">
    <property type="match status" value="1"/>
</dbReference>
<protein>
    <submittedName>
        <fullName evidence="4">AraC family transcriptional regulator with amidase-like domain</fullName>
    </submittedName>
</protein>
<organism evidence="4 5">
    <name type="scientific">Arcticibacter pallidicorallinus</name>
    <dbReference type="NCBI Taxonomy" id="1259464"/>
    <lineage>
        <taxon>Bacteria</taxon>
        <taxon>Pseudomonadati</taxon>
        <taxon>Bacteroidota</taxon>
        <taxon>Sphingobacteriia</taxon>
        <taxon>Sphingobacteriales</taxon>
        <taxon>Sphingobacteriaceae</taxon>
        <taxon>Arcticibacter</taxon>
    </lineage>
</organism>
<dbReference type="Proteomes" id="UP000238034">
    <property type="component" value="Unassembled WGS sequence"/>
</dbReference>
<dbReference type="OrthoDB" id="9803764at2"/>
<dbReference type="PANTHER" id="PTHR43130">
    <property type="entry name" value="ARAC-FAMILY TRANSCRIPTIONAL REGULATOR"/>
    <property type="match status" value="1"/>
</dbReference>
<dbReference type="Pfam" id="PF01965">
    <property type="entry name" value="DJ-1_PfpI"/>
    <property type="match status" value="1"/>
</dbReference>
<evidence type="ECO:0000259" key="3">
    <source>
        <dbReference type="PROSITE" id="PS01124"/>
    </source>
</evidence>
<dbReference type="PROSITE" id="PS01124">
    <property type="entry name" value="HTH_ARAC_FAMILY_2"/>
    <property type="match status" value="1"/>
</dbReference>
<sequence>MRVSVFVPLHGVIEAITPAFRTFHTANEFLVASGKRPVFDVEYVGLTEYVSASGGEYMVRTTRLLKDVAETDLLIIPPTFGNAVRGIEANAEAIPYFRKLRQQGSSLASLCAGAFLLAETGLLSGRKCSTHWAHINSFKERYPLVEIEDGAIVTEHDGIYTSGGANSLWNLLLYLVEKFSDRETAVMISKYFAIDIGRESQAHFAIFTGQKNHGDPAIQKVQDYIESKYEERISVDDLANLLHVGRRTFERRFKDATNNTPIEYLQRVRMEVAKKHLEASRKNVADVMYDVGYTDTKAFRDMFKKITGLTPIEYRNKFASLPKIRD</sequence>
<accession>A0A2T0U5J9</accession>
<dbReference type="SUPFAM" id="SSF52317">
    <property type="entry name" value="Class I glutamine amidotransferase-like"/>
    <property type="match status" value="1"/>
</dbReference>
<dbReference type="InterPro" id="IPR002818">
    <property type="entry name" value="DJ-1/PfpI"/>
</dbReference>